<dbReference type="KEGG" id="psu:Psesu_1153"/>
<feature type="region of interest" description="Disordered" evidence="1">
    <location>
        <begin position="27"/>
        <end position="65"/>
    </location>
</feature>
<dbReference type="EMBL" id="CP002446">
    <property type="protein sequence ID" value="ADV27003.1"/>
    <property type="molecule type" value="Genomic_DNA"/>
</dbReference>
<dbReference type="STRING" id="743721.Psesu_1153"/>
<proteinExistence type="predicted"/>
<sequence length="65" mass="7706">MQPQPLTQAELDRLTDEQVHALERASQRLADETQRQAAHYQRTADRMRKALKNRNRRRAEHGERA</sequence>
<evidence type="ECO:0000313" key="2">
    <source>
        <dbReference type="EMBL" id="ADV27003.1"/>
    </source>
</evidence>
<name>E6WS54_PSEUU</name>
<gene>
    <name evidence="2" type="ordered locus">Psesu_1153</name>
</gene>
<reference evidence="2 3" key="1">
    <citation type="submission" date="2011-01" db="EMBL/GenBank/DDBJ databases">
        <title>Complete sequence of Pseudoxanthomonas suwonensis 11-1.</title>
        <authorList>
            <consortium name="US DOE Joint Genome Institute"/>
            <person name="Lucas S."/>
            <person name="Copeland A."/>
            <person name="Lapidus A."/>
            <person name="Cheng J.-F."/>
            <person name="Goodwin L."/>
            <person name="Pitluck S."/>
            <person name="Teshima H."/>
            <person name="Detter J.C."/>
            <person name="Han C."/>
            <person name="Tapia R."/>
            <person name="Land M."/>
            <person name="Hauser L."/>
            <person name="Kyrpides N."/>
            <person name="Ivanova N."/>
            <person name="Ovchinnikova G."/>
            <person name="Siebers A.K."/>
            <person name="Allgaier M."/>
            <person name="Thelen M.P."/>
            <person name="Hugenholtz P."/>
            <person name="Gladden J."/>
            <person name="Woyke T."/>
        </authorList>
    </citation>
    <scope>NUCLEOTIDE SEQUENCE [LARGE SCALE GENOMIC DNA]</scope>
    <source>
        <strain evidence="3">11-1</strain>
    </source>
</reference>
<protein>
    <submittedName>
        <fullName evidence="2">OmpA/MotB domain-containing protein</fullName>
    </submittedName>
</protein>
<dbReference type="Proteomes" id="UP000008632">
    <property type="component" value="Chromosome"/>
</dbReference>
<organism evidence="2 3">
    <name type="scientific">Pseudoxanthomonas suwonensis (strain 11-1)</name>
    <dbReference type="NCBI Taxonomy" id="743721"/>
    <lineage>
        <taxon>Bacteria</taxon>
        <taxon>Pseudomonadati</taxon>
        <taxon>Pseudomonadota</taxon>
        <taxon>Gammaproteobacteria</taxon>
        <taxon>Lysobacterales</taxon>
        <taxon>Lysobacteraceae</taxon>
        <taxon>Pseudoxanthomonas</taxon>
    </lineage>
</organism>
<accession>E6WS54</accession>
<keyword evidence="3" id="KW-1185">Reference proteome</keyword>
<dbReference type="RefSeq" id="WP_013534832.1">
    <property type="nucleotide sequence ID" value="NC_014924.1"/>
</dbReference>
<dbReference type="HOGENOM" id="CLU_2846654_0_0_6"/>
<dbReference type="AlphaFoldDB" id="E6WS54"/>
<feature type="compositionally biased region" description="Basic residues" evidence="1">
    <location>
        <begin position="49"/>
        <end position="59"/>
    </location>
</feature>
<evidence type="ECO:0000313" key="3">
    <source>
        <dbReference type="Proteomes" id="UP000008632"/>
    </source>
</evidence>
<evidence type="ECO:0000256" key="1">
    <source>
        <dbReference type="SAM" id="MobiDB-lite"/>
    </source>
</evidence>